<feature type="compositionally biased region" description="Basic and acidic residues" evidence="1">
    <location>
        <begin position="731"/>
        <end position="755"/>
    </location>
</feature>
<feature type="compositionally biased region" description="Pro residues" evidence="1">
    <location>
        <begin position="699"/>
        <end position="708"/>
    </location>
</feature>
<feature type="region of interest" description="Disordered" evidence="1">
    <location>
        <begin position="235"/>
        <end position="677"/>
    </location>
</feature>
<feature type="region of interest" description="Disordered" evidence="1">
    <location>
        <begin position="1"/>
        <end position="54"/>
    </location>
</feature>
<name>A0A1Y1HLM7_KLENI</name>
<dbReference type="InterPro" id="IPR019734">
    <property type="entry name" value="TPR_rpt"/>
</dbReference>
<feature type="compositionally biased region" description="Acidic residues" evidence="1">
    <location>
        <begin position="594"/>
        <end position="605"/>
    </location>
</feature>
<feature type="compositionally biased region" description="Pro residues" evidence="1">
    <location>
        <begin position="814"/>
        <end position="855"/>
    </location>
</feature>
<evidence type="ECO:0000313" key="4">
    <source>
        <dbReference type="Proteomes" id="UP000054558"/>
    </source>
</evidence>
<keyword evidence="4" id="KW-1185">Reference proteome</keyword>
<dbReference type="OrthoDB" id="10250354at2759"/>
<accession>A0A1Y1HLM7</accession>
<reference evidence="3 4" key="1">
    <citation type="journal article" date="2014" name="Nat. Commun.">
        <title>Klebsormidium flaccidum genome reveals primary factors for plant terrestrial adaptation.</title>
        <authorList>
            <person name="Hori K."/>
            <person name="Maruyama F."/>
            <person name="Fujisawa T."/>
            <person name="Togashi T."/>
            <person name="Yamamoto N."/>
            <person name="Seo M."/>
            <person name="Sato S."/>
            <person name="Yamada T."/>
            <person name="Mori H."/>
            <person name="Tajima N."/>
            <person name="Moriyama T."/>
            <person name="Ikeuchi M."/>
            <person name="Watanabe M."/>
            <person name="Wada H."/>
            <person name="Kobayashi K."/>
            <person name="Saito M."/>
            <person name="Masuda T."/>
            <person name="Sasaki-Sekimoto Y."/>
            <person name="Mashiguchi K."/>
            <person name="Awai K."/>
            <person name="Shimojima M."/>
            <person name="Masuda S."/>
            <person name="Iwai M."/>
            <person name="Nobusawa T."/>
            <person name="Narise T."/>
            <person name="Kondo S."/>
            <person name="Saito H."/>
            <person name="Sato R."/>
            <person name="Murakawa M."/>
            <person name="Ihara Y."/>
            <person name="Oshima-Yamada Y."/>
            <person name="Ohtaka K."/>
            <person name="Satoh M."/>
            <person name="Sonobe K."/>
            <person name="Ishii M."/>
            <person name="Ohtani R."/>
            <person name="Kanamori-Sato M."/>
            <person name="Honoki R."/>
            <person name="Miyazaki D."/>
            <person name="Mochizuki H."/>
            <person name="Umetsu J."/>
            <person name="Higashi K."/>
            <person name="Shibata D."/>
            <person name="Kamiya Y."/>
            <person name="Sato N."/>
            <person name="Nakamura Y."/>
            <person name="Tabata S."/>
            <person name="Ida S."/>
            <person name="Kurokawa K."/>
            <person name="Ohta H."/>
        </authorList>
    </citation>
    <scope>NUCLEOTIDE SEQUENCE [LARGE SCALE GENOMIC DNA]</scope>
    <source>
        <strain evidence="3 4">NIES-2285</strain>
    </source>
</reference>
<dbReference type="Gene3D" id="1.25.40.10">
    <property type="entry name" value="Tetratricopeptide repeat domain"/>
    <property type="match status" value="2"/>
</dbReference>
<dbReference type="InterPro" id="IPR011990">
    <property type="entry name" value="TPR-like_helical_dom_sf"/>
</dbReference>
<feature type="region of interest" description="Disordered" evidence="1">
    <location>
        <begin position="1576"/>
        <end position="1645"/>
    </location>
</feature>
<dbReference type="PROSITE" id="PS50076">
    <property type="entry name" value="DNAJ_2"/>
    <property type="match status" value="1"/>
</dbReference>
<dbReference type="InterPro" id="IPR036869">
    <property type="entry name" value="J_dom_sf"/>
</dbReference>
<evidence type="ECO:0000259" key="2">
    <source>
        <dbReference type="PROSITE" id="PS50076"/>
    </source>
</evidence>
<dbReference type="PRINTS" id="PR00625">
    <property type="entry name" value="JDOMAIN"/>
</dbReference>
<evidence type="ECO:0000313" key="3">
    <source>
        <dbReference type="EMBL" id="GAQ77881.1"/>
    </source>
</evidence>
<feature type="compositionally biased region" description="Acidic residues" evidence="1">
    <location>
        <begin position="506"/>
        <end position="521"/>
    </location>
</feature>
<feature type="region of interest" description="Disordered" evidence="1">
    <location>
        <begin position="690"/>
        <end position="976"/>
    </location>
</feature>
<feature type="region of interest" description="Disordered" evidence="1">
    <location>
        <begin position="120"/>
        <end position="195"/>
    </location>
</feature>
<dbReference type="SMART" id="SM00028">
    <property type="entry name" value="TPR"/>
    <property type="match status" value="7"/>
</dbReference>
<dbReference type="InterPro" id="IPR018253">
    <property type="entry name" value="DnaJ_domain_CS"/>
</dbReference>
<sequence>MYRKQQAEGLAQGFDKLNLSKPRAPPVSPSKPQSSTRAAEKPAPKPQPNEESASLFHVAPEVLFGGKAPFAFSSIFPPERAVGAKNQQPSKAAERDAFVVFGAQSAKALAAQNPFVFQTPPQAPSNQTAAPGFGSHLPSPSFVQSPLPDPEKAKPAPPQGINAFVFSAGSSGGSASGARDQPESLGKKIGEADSSQFSQSFAERLHLAGAKSKEGVTFEGAAAGTASSLEGLRGFHFKGSIPDEDTTSESFGAGVFGKSQPVFAARDSSPEVGGSPQVPPFVAFGGGGVSPGTPAKRRSEQKMAKKASPSGKTAFTATRSLQRTPVGKPPIPASPKPASAASGVVESGSANPGAGGVPLGPMEEEQEARVESPQPMDISPGRESFENGDVHGAGPEKRVGKEDASPAAAKRGDKGLGEEQSAGTAEAKGFGATVNNRYAATGVGKPRAGVKGPRKAGVNGVRVSASYDGDLEEGSSSFEESEGDKRTAKGGEAWTGRWTPPKEPYEYDSSESDSQSDDDVNPEAQDKDWVRGEKEKLERLKKTAREVGKGGEDGAGAVENESESATGAAEGVEALGADVEEMDLGSVDQKELTESSESDAEDEAESVAKAPNGGESSSAQPAEGVSEGIDEPVSRLGGFKEGERGGPAEPKFNEPSKAEEVPPANIKTDAAPKTSAGSFIFGAGKAAEGPFAFQAQSPGSPPRPPPVAGPFVFASGPTSPKSPRRSSLSRRSMERSDSLRRSTEGGRRRSLERGKAPRQSAEKTVLGVSGPGFAPGAPKGAGRFPEPPGYGASDAAKSSALPEWTFAGSQFPDSPNPTFPNSPNPTFSPSPNPTFPPSPNPTFPASPNPTFPTSPNPIFGNPFFGGTEYADPSKPTFPDSSNPIFPGSTMPHPAATSAAQVQSPKPVRKARRVGPSRARASWDKLHSSSLSGGASSYIDLTADDVASPEAMDEENGNGKRQEVQGPGGRKPSRNQVYYPESSESYFQYFDPTSGAPVEEGAPKVEGGLDDLPPDVVSFSTAQATEAASTCERWRLKGNQAYASKDYKGAEALYTKGVDAVTTGDGLVYDRCAKSAALCLSNRAAVRMALGRVREALSDCLTACAIDPEFEKVRLRAANCHLMLGEFDAARAWYAECAKAGNPGGGGVSIKVWAEACESLKRTEEVLAAVTKAAELLECQDLLTSVSQPDTENVSAPETTRLLARPFRQVSASRASEALKLVSATLVVAGHSEALHELRALALLWLRKFDDVIEFCESSLAASELNRARGEGADGEEEDSDGVLTGVESVRTWRWRVSALAQYHLGKLEEADELAGKVEAVTVNEKGAGRAAASEETLEGLRAFIKELQKHKAAGNAAFQAGKREVAIEHYSAALACNSSSRPFNAVCLANRAAAYQALGSFAEAIADCSRAVVLDPGYAKALSRRATLHELIRDHSESVRDLERLSGILTSRQKASHRDPQLTQEIRGVAERKKKAQEAVQKDVPVDHYKVLGVEKEGGEAEIKKAYRKAALRHHPDKAVQFLSMLKEEEKAAVTEEIHSEAERLFKIIGEAYNVLSNPSKRMAYDADEEDRTFRSSVRNFGRSSRSHGFSRSHGGRGSGASSWSNVRRPFDSEWPEDFFGRKGRGASKSRDDDNSDYYWDADFY</sequence>
<feature type="compositionally biased region" description="Polar residues" evidence="1">
    <location>
        <begin position="310"/>
        <end position="323"/>
    </location>
</feature>
<evidence type="ECO:0000256" key="1">
    <source>
        <dbReference type="SAM" id="MobiDB-lite"/>
    </source>
</evidence>
<dbReference type="OMA" id="YYKASAR"/>
<feature type="compositionally biased region" description="Low complexity" evidence="1">
    <location>
        <begin position="709"/>
        <end position="721"/>
    </location>
</feature>
<keyword evidence="3" id="KW-0346">Stress response</keyword>
<feature type="compositionally biased region" description="Low complexity" evidence="1">
    <location>
        <begin position="336"/>
        <end position="350"/>
    </location>
</feature>
<feature type="domain" description="J" evidence="2">
    <location>
        <begin position="1487"/>
        <end position="1569"/>
    </location>
</feature>
<gene>
    <name evidence="3" type="ORF">KFL_000050180</name>
</gene>
<dbReference type="EMBL" id="DF236954">
    <property type="protein sequence ID" value="GAQ77881.1"/>
    <property type="molecule type" value="Genomic_DNA"/>
</dbReference>
<dbReference type="PANTHER" id="PTHR45181:SF4">
    <property type="entry name" value="HEAT SHOCK PROTEIN DNAJ WITH TETRATRICOPEPTIDE REPEAT-CONTAINING PROTEIN"/>
    <property type="match status" value="1"/>
</dbReference>
<dbReference type="PROSITE" id="PS00636">
    <property type="entry name" value="DNAJ_1"/>
    <property type="match status" value="1"/>
</dbReference>
<feature type="compositionally biased region" description="Basic residues" evidence="1">
    <location>
        <begin position="1585"/>
        <end position="1595"/>
    </location>
</feature>
<dbReference type="Gene3D" id="1.10.287.110">
    <property type="entry name" value="DnaJ domain"/>
    <property type="match status" value="1"/>
</dbReference>
<feature type="compositionally biased region" description="Basic and acidic residues" evidence="1">
    <location>
        <begin position="180"/>
        <end position="191"/>
    </location>
</feature>
<dbReference type="SMART" id="SM00271">
    <property type="entry name" value="DnaJ"/>
    <property type="match status" value="1"/>
</dbReference>
<feature type="compositionally biased region" description="Basic and acidic residues" evidence="1">
    <location>
        <begin position="383"/>
        <end position="417"/>
    </location>
</feature>
<dbReference type="CDD" id="cd06257">
    <property type="entry name" value="DnaJ"/>
    <property type="match status" value="1"/>
</dbReference>
<organism evidence="3 4">
    <name type="scientific">Klebsormidium nitens</name>
    <name type="common">Green alga</name>
    <name type="synonym">Ulothrix nitens</name>
    <dbReference type="NCBI Taxonomy" id="105231"/>
    <lineage>
        <taxon>Eukaryota</taxon>
        <taxon>Viridiplantae</taxon>
        <taxon>Streptophyta</taxon>
        <taxon>Klebsormidiophyceae</taxon>
        <taxon>Klebsormidiales</taxon>
        <taxon>Klebsormidiaceae</taxon>
        <taxon>Klebsormidium</taxon>
    </lineage>
</organism>
<proteinExistence type="predicted"/>
<feature type="compositionally biased region" description="Basic and acidic residues" evidence="1">
    <location>
        <begin position="638"/>
        <end position="660"/>
    </location>
</feature>
<dbReference type="PANTHER" id="PTHR45181">
    <property type="entry name" value="HEAT SHOCK PROTEIN DNAJ WITH TETRATRICOPEPTIDE REPEAT-CONTAINING PROTEIN"/>
    <property type="match status" value="1"/>
</dbReference>
<dbReference type="Proteomes" id="UP000054558">
    <property type="component" value="Unassembled WGS sequence"/>
</dbReference>
<dbReference type="SUPFAM" id="SSF46565">
    <property type="entry name" value="Chaperone J-domain"/>
    <property type="match status" value="1"/>
</dbReference>
<dbReference type="STRING" id="105231.A0A1Y1HLM7"/>
<dbReference type="InterPro" id="IPR001623">
    <property type="entry name" value="DnaJ_domain"/>
</dbReference>
<dbReference type="Pfam" id="PF00226">
    <property type="entry name" value="DnaJ"/>
    <property type="match status" value="1"/>
</dbReference>
<feature type="compositionally biased region" description="Low complexity" evidence="1">
    <location>
        <begin position="771"/>
        <end position="782"/>
    </location>
</feature>
<protein>
    <submittedName>
        <fullName evidence="3">Heat shock protein DnaJ with tetratricopeptide repeat</fullName>
    </submittedName>
</protein>
<feature type="compositionally biased region" description="Low complexity" evidence="1">
    <location>
        <begin position="927"/>
        <end position="936"/>
    </location>
</feature>
<feature type="compositionally biased region" description="Polar residues" evidence="1">
    <location>
        <begin position="120"/>
        <end position="129"/>
    </location>
</feature>
<feature type="compositionally biased region" description="Basic and acidic residues" evidence="1">
    <location>
        <begin position="524"/>
        <end position="552"/>
    </location>
</feature>
<dbReference type="SUPFAM" id="SSF48452">
    <property type="entry name" value="TPR-like"/>
    <property type="match status" value="2"/>
</dbReference>